<dbReference type="SUPFAM" id="SSF81296">
    <property type="entry name" value="E set domains"/>
    <property type="match status" value="1"/>
</dbReference>
<sequence>MSTYAIDDGSPEPLGVTADGRGVNVAVFSAHAERIEFCLFDPAGETEIARIVLPARTGDVFHAHIGDVPPGARYGLRATGPWAPEAGHRFNPYKLLVDPYASRLDRPFQLAPALFDTRALGAPRDEVDSAHVVPKAIVAHPSAEPPSRAGSFPWDDEVLYELHVRGYTRQHPDIAVEMRGTFAALAEPPALEHLVRLGVTTVELMPAMAWVDERHLPPLGLTNYWGYNPVVFGAPDPRLAPGGFPEVRRAIEALHEAGIRVVLDVVLNHTGESDASGPTISLRGLDNATYYRHARENAGLLINDAGTGNTLALERMPVLRLGMDMLRRWAGAGLDGFRFDLAATLGRRPDGFDPEAPFFAALRQDPQLRELALIAEPWDIGPGGYQVGQFPAEWAEWNDKFRDTARRFWRGEDGVVGELATRFAGSADVFAARHRPLSRAINFITAHDGFTLADLVSFEHKHNEANGEDNRDGTNDNHSWNHGAEGWTDDAAIIAARQADMRALLATLITARGTPMLTMGDECGRSQAGNNNAYAQDNELTWLDWSKVDEELAGFTARLIALRREHRALRGAAPLEGRPVDGSGIADVEWRAPEGGPVPWDAPGNRVLVVVLYAPASGSEGADRVTVALNASGEARTLTLPEPREGFAWRLAIDTARPDGSEEGATLSPRSVQVLVEQAVAGASRREVDPALLEKLSSAAGIAPEWWDVEGTHHAVSDDTKRALLKALRLPSDGAGEVRDSLAKLSDQHFGHGVPFARVLRVGAARTLRLGGTAATASRRLDLGLRLEDGSEMELAIRPEEGERKSVLRPDGRLATVSTVTLPEMPVGRHTLTFGDETCRLTVAPRACYLPSSVAKGERRFGVAAHLYTLRRGNNEPVVYDQGIGDFTTLADLGARAGAEGATVLGLNPLHALFPSDRERASPYSPSDRRFLDPIYIDVEALGADMSAFAGLGALASVDYARVWALKQAALRTAFARFDAAPDPDFDQFVAEGGAVLRRFAAFEAISAAQHGASWRDWPDGLAMADSAAVDAFAGAHAHEVRFALWLQWVADRQFAAAAGTARAAGLELGFYRDLAVGTAMDGAEAWSEAGMLMQGVTIGAPPDPLGPEGQNWNLPPFDPLALQRDGYQSFARLVAANMRHAGALRIDHVMGLRRLFLMPKGEGAVEGAYLSMPFEDLAGQVALESERAKCLVVGEDLGTVPVGMREQLAEERMLSYRVLWFERRDGDFAPPEAYPEAAAACVSTHDLPTLAGWWIGADLDERRALGLETEATLAAARLERVAEKGRLGAALLREGLIAEMPAADAALDDGFVAAVHAFIARTGSVLAFAQFDDLAGETVAVNLPGTDRERPNWRRRLALPAKDVFAGSRARAALAAMKGERGD</sequence>
<dbReference type="InterPro" id="IPR013780">
    <property type="entry name" value="Glyco_hydro_b"/>
</dbReference>
<dbReference type="SUPFAM" id="SSF51445">
    <property type="entry name" value="(Trans)glycosidases"/>
    <property type="match status" value="2"/>
</dbReference>
<dbReference type="SUPFAM" id="SSF51011">
    <property type="entry name" value="Glycosyl hydrolase domain"/>
    <property type="match status" value="1"/>
</dbReference>
<dbReference type="InterPro" id="IPR006047">
    <property type="entry name" value="GH13_cat_dom"/>
</dbReference>
<dbReference type="SMART" id="SM00642">
    <property type="entry name" value="Aamy"/>
    <property type="match status" value="1"/>
</dbReference>
<dbReference type="NCBIfam" id="TIGR00217">
    <property type="entry name" value="malQ"/>
    <property type="match status" value="1"/>
</dbReference>
<evidence type="ECO:0000256" key="8">
    <source>
        <dbReference type="ARBA" id="ARBA00022801"/>
    </source>
</evidence>
<evidence type="ECO:0000259" key="15">
    <source>
        <dbReference type="SMART" id="SM00642"/>
    </source>
</evidence>
<accession>A0A6P1YJX6</accession>
<keyword evidence="7 13" id="KW-0808">Transferase</keyword>
<dbReference type="InterPro" id="IPR003385">
    <property type="entry name" value="Glyco_hydro_77"/>
</dbReference>
<comment type="similarity">
    <text evidence="3">Belongs to the glycosyl hydrolase 13 family.</text>
</comment>
<dbReference type="NCBIfam" id="TIGR02100">
    <property type="entry name" value="glgX_debranch"/>
    <property type="match status" value="1"/>
</dbReference>
<name>A0A6P1YJX6_9HYPH</name>
<evidence type="ECO:0000256" key="1">
    <source>
        <dbReference type="ARBA" id="ARBA00000439"/>
    </source>
</evidence>
<keyword evidence="9 13" id="KW-0119">Carbohydrate metabolism</keyword>
<gene>
    <name evidence="16" type="primary">glgX</name>
    <name evidence="16" type="ORF">G3A50_04270</name>
</gene>
<evidence type="ECO:0000256" key="9">
    <source>
        <dbReference type="ARBA" id="ARBA00023277"/>
    </source>
</evidence>
<reference evidence="16 17" key="1">
    <citation type="submission" date="2020-02" db="EMBL/GenBank/DDBJ databases">
        <authorList>
            <person name="Li G."/>
        </authorList>
    </citation>
    <scope>NUCLEOTIDE SEQUENCE [LARGE SCALE GENOMIC DNA]</scope>
    <source>
        <strain evidence="16 17">DSM 102029</strain>
    </source>
</reference>
<evidence type="ECO:0000313" key="16">
    <source>
        <dbReference type="EMBL" id="QIB33016.1"/>
    </source>
</evidence>
<feature type="domain" description="Glycosyl hydrolase family 13 catalytic" evidence="15">
    <location>
        <begin position="161"/>
        <end position="563"/>
    </location>
</feature>
<dbReference type="RefSeq" id="WP_163074101.1">
    <property type="nucleotide sequence ID" value="NZ_CP048630.1"/>
</dbReference>
<dbReference type="InterPro" id="IPR048458">
    <property type="entry name" value="MalQ_N"/>
</dbReference>
<keyword evidence="10" id="KW-0326">Glycosidase</keyword>
<dbReference type="EMBL" id="CP048630">
    <property type="protein sequence ID" value="QIB33016.1"/>
    <property type="molecule type" value="Genomic_DNA"/>
</dbReference>
<dbReference type="Proteomes" id="UP000464751">
    <property type="component" value="Chromosome"/>
</dbReference>
<evidence type="ECO:0000256" key="13">
    <source>
        <dbReference type="RuleBase" id="RU361207"/>
    </source>
</evidence>
<evidence type="ECO:0000256" key="10">
    <source>
        <dbReference type="ARBA" id="ARBA00023295"/>
    </source>
</evidence>
<dbReference type="InterPro" id="IPR004193">
    <property type="entry name" value="Glyco_hydro_13_N"/>
</dbReference>
<dbReference type="GO" id="GO:0004135">
    <property type="term" value="F:amylo-alpha-1,6-glucosidase activity"/>
    <property type="evidence" value="ECO:0007669"/>
    <property type="project" value="InterPro"/>
</dbReference>
<evidence type="ECO:0000256" key="7">
    <source>
        <dbReference type="ARBA" id="ARBA00022679"/>
    </source>
</evidence>
<feature type="compositionally biased region" description="Basic and acidic residues" evidence="14">
    <location>
        <begin position="464"/>
        <end position="475"/>
    </location>
</feature>
<evidence type="ECO:0000313" key="17">
    <source>
        <dbReference type="Proteomes" id="UP000464751"/>
    </source>
</evidence>
<dbReference type="Gene3D" id="2.60.40.1180">
    <property type="entry name" value="Golgi alpha-mannosidase II"/>
    <property type="match status" value="1"/>
</dbReference>
<protein>
    <recommendedName>
        <fullName evidence="5 13">4-alpha-glucanotransferase</fullName>
        <ecNumber evidence="4 13">2.4.1.25</ecNumber>
    </recommendedName>
    <alternativeName>
        <fullName evidence="11 13">Amylomaltase</fullName>
    </alternativeName>
    <alternativeName>
        <fullName evidence="12 13">Disproportionating enzyme</fullName>
    </alternativeName>
</protein>
<dbReference type="InterPro" id="IPR017853">
    <property type="entry name" value="GH"/>
</dbReference>
<dbReference type="InterPro" id="IPR014756">
    <property type="entry name" value="Ig_E-set"/>
</dbReference>
<dbReference type="Pfam" id="PF02922">
    <property type="entry name" value="CBM_48"/>
    <property type="match status" value="1"/>
</dbReference>
<dbReference type="GO" id="GO:0005980">
    <property type="term" value="P:glycogen catabolic process"/>
    <property type="evidence" value="ECO:0007669"/>
    <property type="project" value="InterPro"/>
</dbReference>
<keyword evidence="17" id="KW-1185">Reference proteome</keyword>
<dbReference type="PANTHER" id="PTHR43002">
    <property type="entry name" value="GLYCOGEN DEBRANCHING ENZYME"/>
    <property type="match status" value="1"/>
</dbReference>
<dbReference type="Pfam" id="PF21226">
    <property type="entry name" value="MalQ_N"/>
    <property type="match status" value="1"/>
</dbReference>
<evidence type="ECO:0000256" key="5">
    <source>
        <dbReference type="ARBA" id="ARBA00020295"/>
    </source>
</evidence>
<feature type="region of interest" description="Disordered" evidence="14">
    <location>
        <begin position="464"/>
        <end position="483"/>
    </location>
</feature>
<dbReference type="EC" id="2.4.1.25" evidence="4 13"/>
<evidence type="ECO:0000256" key="6">
    <source>
        <dbReference type="ARBA" id="ARBA00022676"/>
    </source>
</evidence>
<evidence type="ECO:0000256" key="4">
    <source>
        <dbReference type="ARBA" id="ARBA00012560"/>
    </source>
</evidence>
<keyword evidence="8" id="KW-0378">Hydrolase</keyword>
<dbReference type="InterPro" id="IPR044505">
    <property type="entry name" value="GlgX_Isoamylase_N_E_set"/>
</dbReference>
<dbReference type="InterPro" id="IPR011837">
    <property type="entry name" value="Glycogen_debranch_GlgX"/>
</dbReference>
<dbReference type="Gene3D" id="2.60.40.10">
    <property type="entry name" value="Immunoglobulins"/>
    <property type="match status" value="1"/>
</dbReference>
<dbReference type="CDD" id="cd02856">
    <property type="entry name" value="E_set_GDE_Isoamylase_N"/>
    <property type="match status" value="1"/>
</dbReference>
<dbReference type="KEGG" id="apra:G3A50_04270"/>
<organism evidence="16 17">
    <name type="scientific">Ancylobacter pratisalsi</name>
    <dbReference type="NCBI Taxonomy" id="1745854"/>
    <lineage>
        <taxon>Bacteria</taxon>
        <taxon>Pseudomonadati</taxon>
        <taxon>Pseudomonadota</taxon>
        <taxon>Alphaproteobacteria</taxon>
        <taxon>Hyphomicrobiales</taxon>
        <taxon>Xanthobacteraceae</taxon>
        <taxon>Ancylobacter</taxon>
    </lineage>
</organism>
<evidence type="ECO:0000256" key="11">
    <source>
        <dbReference type="ARBA" id="ARBA00031423"/>
    </source>
</evidence>
<proteinExistence type="inferred from homology"/>
<evidence type="ECO:0000256" key="3">
    <source>
        <dbReference type="ARBA" id="ARBA00008061"/>
    </source>
</evidence>
<keyword evidence="6 13" id="KW-0328">Glycosyltransferase</keyword>
<dbReference type="Gene3D" id="3.20.20.80">
    <property type="entry name" value="Glycosidases"/>
    <property type="match status" value="2"/>
</dbReference>
<dbReference type="GO" id="GO:0004134">
    <property type="term" value="F:4-alpha-glucanotransferase activity"/>
    <property type="evidence" value="ECO:0007669"/>
    <property type="project" value="UniProtKB-EC"/>
</dbReference>
<evidence type="ECO:0000256" key="14">
    <source>
        <dbReference type="SAM" id="MobiDB-lite"/>
    </source>
</evidence>
<dbReference type="Pfam" id="PF02446">
    <property type="entry name" value="Glyco_hydro_77"/>
    <property type="match status" value="1"/>
</dbReference>
<comment type="catalytic activity">
    <reaction evidence="1 13">
        <text>Transfers a segment of a (1-&gt;4)-alpha-D-glucan to a new position in an acceptor, which may be glucose or a (1-&gt;4)-alpha-D-glucan.</text>
        <dbReference type="EC" id="2.4.1.25"/>
    </reaction>
</comment>
<evidence type="ECO:0000256" key="2">
    <source>
        <dbReference type="ARBA" id="ARBA00005684"/>
    </source>
</evidence>
<evidence type="ECO:0000256" key="12">
    <source>
        <dbReference type="ARBA" id="ARBA00031501"/>
    </source>
</evidence>
<comment type="similarity">
    <text evidence="2 13">Belongs to the disproportionating enzyme family.</text>
</comment>
<dbReference type="InterPro" id="IPR013783">
    <property type="entry name" value="Ig-like_fold"/>
</dbReference>
<dbReference type="CDD" id="cd11326">
    <property type="entry name" value="AmyAc_Glg_debranch"/>
    <property type="match status" value="1"/>
</dbReference>